<organism evidence="2 4">
    <name type="scientific">Flavobacterium circumlabens</name>
    <dbReference type="NCBI Taxonomy" id="2133765"/>
    <lineage>
        <taxon>Bacteria</taxon>
        <taxon>Pseudomonadati</taxon>
        <taxon>Bacteroidota</taxon>
        <taxon>Flavobacteriia</taxon>
        <taxon>Flavobacteriales</taxon>
        <taxon>Flavobacteriaceae</taxon>
        <taxon>Flavobacterium</taxon>
    </lineage>
</organism>
<evidence type="ECO:0000313" key="4">
    <source>
        <dbReference type="Proteomes" id="UP000298340"/>
    </source>
</evidence>
<keyword evidence="3" id="KW-1185">Reference proteome</keyword>
<reference evidence="2 4" key="2">
    <citation type="journal article" date="2018" name="Syst. Appl. Microbiol.">
        <title>Flavobacterium circumlabens sp. nov. and Flavobacterium cupreum sp. nov., two psychrotrophic species isolated from Antarctic environmental samples.</title>
        <authorList>
            <person name="Kralova S."/>
            <person name="Busse H.J."/>
            <person name="Svec P."/>
            <person name="Maslanova I."/>
            <person name="Stankova E."/>
            <person name="Bartak M."/>
            <person name="Sedlacek I."/>
        </authorList>
    </citation>
    <scope>NUCLEOTIDE SEQUENCE [LARGE SCALE GENOMIC DNA]</scope>
    <source>
        <strain evidence="2 4">CCM 8828</strain>
    </source>
</reference>
<dbReference type="EMBL" id="SLWA01000018">
    <property type="protein sequence ID" value="TCN50011.1"/>
    <property type="molecule type" value="Genomic_DNA"/>
</dbReference>
<reference evidence="1" key="3">
    <citation type="submission" date="2019-03" db="EMBL/GenBank/DDBJ databases">
        <authorList>
            <person name="Whitman W."/>
            <person name="Huntemann M."/>
            <person name="Clum A."/>
            <person name="Pillay M."/>
            <person name="Palaniappan K."/>
            <person name="Varghese N."/>
            <person name="Mikhailova N."/>
            <person name="Stamatis D."/>
            <person name="Reddy T."/>
            <person name="Daum C."/>
            <person name="Shapiro N."/>
            <person name="Ivanova N."/>
            <person name="Kyrpides N."/>
            <person name="Woyke T."/>
        </authorList>
    </citation>
    <scope>NUCLEOTIDE SEQUENCE</scope>
    <source>
        <strain evidence="1">P5626</strain>
    </source>
</reference>
<dbReference type="EMBL" id="QWDN01000017">
    <property type="protein sequence ID" value="TEB41718.1"/>
    <property type="molecule type" value="Genomic_DNA"/>
</dbReference>
<reference evidence="1 3" key="1">
    <citation type="journal article" date="2015" name="Stand. Genomic Sci.">
        <title>Genomic Encyclopedia of Bacterial and Archaeal Type Strains, Phase III: the genomes of soil and plant-associated and newly described type strains.</title>
        <authorList>
            <person name="Whitman W.B."/>
            <person name="Woyke T."/>
            <person name="Klenk H.P."/>
            <person name="Zhou Y."/>
            <person name="Lilburn T.G."/>
            <person name="Beck B.J."/>
            <person name="De Vos P."/>
            <person name="Vandamme P."/>
            <person name="Eisen J.A."/>
            <person name="Garrity G."/>
            <person name="Hugenholtz P."/>
            <person name="Kyrpides N.C."/>
        </authorList>
    </citation>
    <scope>NUCLEOTIDE SEQUENCE [LARGE SCALE GENOMIC DNA]</scope>
    <source>
        <strain evidence="1 3">P5626</strain>
    </source>
</reference>
<dbReference type="Proteomes" id="UP000298340">
    <property type="component" value="Unassembled WGS sequence"/>
</dbReference>
<evidence type="ECO:0000313" key="3">
    <source>
        <dbReference type="Proteomes" id="UP000295270"/>
    </source>
</evidence>
<protein>
    <submittedName>
        <fullName evidence="2">Uncharacterized protein</fullName>
    </submittedName>
</protein>
<dbReference type="AlphaFoldDB" id="A0A4Y7U6L5"/>
<dbReference type="OrthoDB" id="1339414at2"/>
<proteinExistence type="predicted"/>
<dbReference type="Proteomes" id="UP000295270">
    <property type="component" value="Unassembled WGS sequence"/>
</dbReference>
<name>A0A4Y7U6L5_9FLAO</name>
<accession>A0A4Y7U6L5</accession>
<gene>
    <name evidence="2" type="ORF">D0809_24045</name>
    <name evidence="1" type="ORF">EV142_1188</name>
</gene>
<dbReference type="RefSeq" id="WP_132038333.1">
    <property type="nucleotide sequence ID" value="NZ_QWDN01000017.1"/>
</dbReference>
<evidence type="ECO:0000313" key="1">
    <source>
        <dbReference type="EMBL" id="TCN50011.1"/>
    </source>
</evidence>
<evidence type="ECO:0000313" key="2">
    <source>
        <dbReference type="EMBL" id="TEB41718.1"/>
    </source>
</evidence>
<sequence length="299" mass="35465">MKNDNTKKYECWFLINQHIFEKEFEVIQQKAINVFLDFISDKNYGLGIKLFRFDIYVEPNINFGRQTDGIYSACAHLSAHIDKQLFDKVSDDEKLKLVLNASLFLVKYLEQKVPMPKDFNVTNLCTDYKQYLKSQSLLLDQTETDRAIIKFFDTTRFHFLRTETAEVDKSKIHFDLNEVQDFINNEIAGRTFGKSVTTIDFGFELYDFNGGFATFLKQTENYKRYGTKYKNYLVVKHFDYSVIKNLDQQQQYQLLKAKILEGINDYDDLKRKPKDFNKEVFYNIIENILTNYEKQKSYG</sequence>
<comment type="caution">
    <text evidence="2">The sequence shown here is derived from an EMBL/GenBank/DDBJ whole genome shotgun (WGS) entry which is preliminary data.</text>
</comment>